<accession>A0A135P548</accession>
<dbReference type="Proteomes" id="UP000070498">
    <property type="component" value="Unassembled WGS sequence"/>
</dbReference>
<protein>
    <recommendedName>
        <fullName evidence="1">PAS fold-4 domain-containing protein</fullName>
    </recommendedName>
</protein>
<organism evidence="2 3">
    <name type="scientific">Agrobacterium bohemicum</name>
    <dbReference type="NCBI Taxonomy" id="2052828"/>
    <lineage>
        <taxon>Bacteria</taxon>
        <taxon>Pseudomonadati</taxon>
        <taxon>Pseudomonadota</taxon>
        <taxon>Alphaproteobacteria</taxon>
        <taxon>Hyphomicrobiales</taxon>
        <taxon>Rhizobiaceae</taxon>
        <taxon>Rhizobium/Agrobacterium group</taxon>
        <taxon>Agrobacterium</taxon>
    </lineage>
</organism>
<proteinExistence type="predicted"/>
<reference evidence="2 3" key="1">
    <citation type="submission" date="2015-11" db="EMBL/GenBank/DDBJ databases">
        <title>Draft genome sequence of Agrobacterium sp. R89-1.</title>
        <authorList>
            <person name="Zahradnik J."/>
            <person name="Kyslikova E."/>
            <person name="Palyzova A."/>
            <person name="Kyslik P."/>
        </authorList>
    </citation>
    <scope>NUCLEOTIDE SEQUENCE [LARGE SCALE GENOMIC DNA]</scope>
    <source>
        <strain evidence="2 3">R89-1</strain>
    </source>
</reference>
<comment type="caution">
    <text evidence="2">The sequence shown here is derived from an EMBL/GenBank/DDBJ whole genome shotgun (WGS) entry which is preliminary data.</text>
</comment>
<sequence>MLGLLETFAQKCMQLKQAVAGGHDDLVRALDRELEPMIEDILSYKAETREDMLMQLQFLNGLIRDEADDKSSVTRRSAAMSMLFDRYLRSPDTDSDSVHPPSLRGTNSDIAFQTADQPSFNEAVLDSLPDRVGVITRDYRYVYSNQANAQYLSHTTLSMIGCHVSDFIGEESFSTLAKPAFEKCFRGDTVDYIHTGLRDAKSFFTRCRMTPLRGSSNEIIGAIIVLHNADQTVEFERS</sequence>
<dbReference type="RefSeq" id="WP_067642699.1">
    <property type="nucleotide sequence ID" value="NZ_KQ961023.1"/>
</dbReference>
<dbReference type="Pfam" id="PF08448">
    <property type="entry name" value="PAS_4"/>
    <property type="match status" value="1"/>
</dbReference>
<dbReference type="SUPFAM" id="SSF55785">
    <property type="entry name" value="PYP-like sensor domain (PAS domain)"/>
    <property type="match status" value="1"/>
</dbReference>
<evidence type="ECO:0000313" key="3">
    <source>
        <dbReference type="Proteomes" id="UP000070498"/>
    </source>
</evidence>
<keyword evidence="3" id="KW-1185">Reference proteome</keyword>
<evidence type="ECO:0000259" key="1">
    <source>
        <dbReference type="Pfam" id="PF08448"/>
    </source>
</evidence>
<name>A0A135P548_9HYPH</name>
<dbReference type="AlphaFoldDB" id="A0A135P548"/>
<gene>
    <name evidence="2" type="ORF">ATO67_00295</name>
</gene>
<feature type="domain" description="PAS fold-4" evidence="1">
    <location>
        <begin position="125"/>
        <end position="227"/>
    </location>
</feature>
<dbReference type="InterPro" id="IPR013656">
    <property type="entry name" value="PAS_4"/>
</dbReference>
<dbReference type="STRING" id="2052828.ATO67_00295"/>
<dbReference type="InterPro" id="IPR035965">
    <property type="entry name" value="PAS-like_dom_sf"/>
</dbReference>
<dbReference type="EMBL" id="LNUW01000015">
    <property type="protein sequence ID" value="KXG86516.1"/>
    <property type="molecule type" value="Genomic_DNA"/>
</dbReference>
<dbReference type="Gene3D" id="3.30.450.20">
    <property type="entry name" value="PAS domain"/>
    <property type="match status" value="1"/>
</dbReference>
<evidence type="ECO:0000313" key="2">
    <source>
        <dbReference type="EMBL" id="KXG86516.1"/>
    </source>
</evidence>